<sequence length="36" mass="4092">MGLGIYRIPLLPVLFGTHRESTLLSAHRHKRLASHI</sequence>
<comment type="caution">
    <text evidence="1">The sequence shown here is derived from an EMBL/GenBank/DDBJ whole genome shotgun (WGS) entry which is preliminary data.</text>
</comment>
<protein>
    <submittedName>
        <fullName evidence="1">Uncharacterized protein</fullName>
    </submittedName>
</protein>
<evidence type="ECO:0000313" key="2">
    <source>
        <dbReference type="Proteomes" id="UP000054988"/>
    </source>
</evidence>
<organism evidence="1 2">
    <name type="scientific">Moniliophthora roreri</name>
    <name type="common">Frosty pod rot fungus</name>
    <name type="synonym">Monilia roreri</name>
    <dbReference type="NCBI Taxonomy" id="221103"/>
    <lineage>
        <taxon>Eukaryota</taxon>
        <taxon>Fungi</taxon>
        <taxon>Dikarya</taxon>
        <taxon>Basidiomycota</taxon>
        <taxon>Agaricomycotina</taxon>
        <taxon>Agaricomycetes</taxon>
        <taxon>Agaricomycetidae</taxon>
        <taxon>Agaricales</taxon>
        <taxon>Marasmiineae</taxon>
        <taxon>Marasmiaceae</taxon>
        <taxon>Moniliophthora</taxon>
    </lineage>
</organism>
<accession>A0A0W0G0V4</accession>
<dbReference type="Proteomes" id="UP000054988">
    <property type="component" value="Unassembled WGS sequence"/>
</dbReference>
<evidence type="ECO:0000313" key="1">
    <source>
        <dbReference type="EMBL" id="KTB42214.1"/>
    </source>
</evidence>
<reference evidence="1 2" key="1">
    <citation type="submission" date="2015-12" db="EMBL/GenBank/DDBJ databases">
        <title>Draft genome sequence of Moniliophthora roreri, the causal agent of frosty pod rot of cacao.</title>
        <authorList>
            <person name="Aime M.C."/>
            <person name="Diaz-Valderrama J.R."/>
            <person name="Kijpornyongpan T."/>
            <person name="Phillips-Mora W."/>
        </authorList>
    </citation>
    <scope>NUCLEOTIDE SEQUENCE [LARGE SCALE GENOMIC DNA]</scope>
    <source>
        <strain evidence="1 2">MCA 2952</strain>
    </source>
</reference>
<dbReference type="EMBL" id="LATX01001366">
    <property type="protein sequence ID" value="KTB42214.1"/>
    <property type="molecule type" value="Genomic_DNA"/>
</dbReference>
<dbReference type="AlphaFoldDB" id="A0A0W0G0V4"/>
<proteinExistence type="predicted"/>
<gene>
    <name evidence="1" type="ORF">WG66_5207</name>
</gene>
<name>A0A0W0G0V4_MONRR</name>